<dbReference type="SUPFAM" id="SSF48452">
    <property type="entry name" value="TPR-like"/>
    <property type="match status" value="1"/>
</dbReference>
<feature type="repeat" description="TPR" evidence="4">
    <location>
        <begin position="486"/>
        <end position="519"/>
    </location>
</feature>
<dbReference type="InterPro" id="IPR019734">
    <property type="entry name" value="TPR_rpt"/>
</dbReference>
<comment type="similarity">
    <text evidence="3">Belongs to the TTC27 family.</text>
</comment>
<evidence type="ECO:0000313" key="5">
    <source>
        <dbReference type="EMBL" id="KAJ9583690.1"/>
    </source>
</evidence>
<comment type="caution">
    <text evidence="5">The sequence shown here is derived from an EMBL/GenBank/DDBJ whole genome shotgun (WGS) entry which is preliminary data.</text>
</comment>
<dbReference type="PROSITE" id="PS50005">
    <property type="entry name" value="TPR"/>
    <property type="match status" value="2"/>
</dbReference>
<reference evidence="5" key="1">
    <citation type="journal article" date="2023" name="IScience">
        <title>Live-bearing cockroach genome reveals convergent evolutionary mechanisms linked to viviparity in insects and beyond.</title>
        <authorList>
            <person name="Fouks B."/>
            <person name="Harrison M.C."/>
            <person name="Mikhailova A.A."/>
            <person name="Marchal E."/>
            <person name="English S."/>
            <person name="Carruthers M."/>
            <person name="Jennings E.C."/>
            <person name="Chiamaka E.L."/>
            <person name="Frigard R.A."/>
            <person name="Pippel M."/>
            <person name="Attardo G.M."/>
            <person name="Benoit J.B."/>
            <person name="Bornberg-Bauer E."/>
            <person name="Tobe S.S."/>
        </authorList>
    </citation>
    <scope>NUCLEOTIDE SEQUENCE</scope>
    <source>
        <strain evidence="5">Stay&amp;Tobe</strain>
    </source>
</reference>
<organism evidence="5 6">
    <name type="scientific">Diploptera punctata</name>
    <name type="common">Pacific beetle cockroach</name>
    <dbReference type="NCBI Taxonomy" id="6984"/>
    <lineage>
        <taxon>Eukaryota</taxon>
        <taxon>Metazoa</taxon>
        <taxon>Ecdysozoa</taxon>
        <taxon>Arthropoda</taxon>
        <taxon>Hexapoda</taxon>
        <taxon>Insecta</taxon>
        <taxon>Pterygota</taxon>
        <taxon>Neoptera</taxon>
        <taxon>Polyneoptera</taxon>
        <taxon>Dictyoptera</taxon>
        <taxon>Blattodea</taxon>
        <taxon>Blaberoidea</taxon>
        <taxon>Blaberidae</taxon>
        <taxon>Diplopterinae</taxon>
        <taxon>Diploptera</taxon>
    </lineage>
</organism>
<dbReference type="InterPro" id="IPR011990">
    <property type="entry name" value="TPR-like_helical_dom_sf"/>
</dbReference>
<dbReference type="PANTHER" id="PTHR16193:SF0">
    <property type="entry name" value="TETRATRICOPEPTIDE REPEAT PROTEIN 27"/>
    <property type="match status" value="1"/>
</dbReference>
<dbReference type="AlphaFoldDB" id="A0AAD8EAU5"/>
<keyword evidence="1" id="KW-0677">Repeat</keyword>
<gene>
    <name evidence="5" type="ORF">L9F63_021962</name>
</gene>
<evidence type="ECO:0008006" key="7">
    <source>
        <dbReference type="Google" id="ProtNLM"/>
    </source>
</evidence>
<dbReference type="PANTHER" id="PTHR16193">
    <property type="entry name" value="TETRATRICOPEPTIDE REPEAT PROTEIN 27"/>
    <property type="match status" value="1"/>
</dbReference>
<dbReference type="Pfam" id="PF13181">
    <property type="entry name" value="TPR_8"/>
    <property type="match status" value="1"/>
</dbReference>
<dbReference type="SMART" id="SM00028">
    <property type="entry name" value="TPR"/>
    <property type="match status" value="4"/>
</dbReference>
<evidence type="ECO:0000256" key="3">
    <source>
        <dbReference type="ARBA" id="ARBA00024020"/>
    </source>
</evidence>
<evidence type="ECO:0000256" key="4">
    <source>
        <dbReference type="PROSITE-ProRule" id="PRU00339"/>
    </source>
</evidence>
<protein>
    <recommendedName>
        <fullName evidence="7">Tetratricopeptide repeat protein 27</fullName>
    </recommendedName>
</protein>
<name>A0AAD8EAU5_DIPPU</name>
<keyword evidence="2 4" id="KW-0802">TPR repeat</keyword>
<evidence type="ECO:0000313" key="6">
    <source>
        <dbReference type="Proteomes" id="UP001233999"/>
    </source>
</evidence>
<sequence length="730" mass="85036">MEQIQKFEEMLLLMKNRSTCDEAVDCFDDIVCGKFLNVVESAKCEEIFTRYLDNSDTTTVDELLENSVRTYLEKQCTAIEKQFEVLCMGVTCLHAFIQSNWTGPELKTVTLPWLQSHCTTQDVVDRLVLDGEACNHNMKHPELLLLARIAIKESCNTAQPLTVSALGLRTKFQVKELPQLTVKVSVSENRPVDFPTVQLEHLPKDLKLDDEVRLDKIKFSDNSAGEFPMMHPIEQAVMLGIFHQTLTSQPKDDLSNEELLPYLTCILSQPVCWSLEMSALFQRSRLEKDSSRSVERAMMQTEELVHSSAREAPDVLLRHYMFFMSYLPPRWSVEAQHADQLVSLGIVKTALEVYLRLQMWDKVIMCYNVLNMRHKASEVILQELKKKETVRLWCLLGDATDDTSCYEKAWELSEFKSGQAQRHWGLFYFNKKKYAESIPHLQQSLSINSLQVSLWFRLGFAALDQENWSLCASAYQRYCSLDPESFEAWNNLSKAYVKLNQKQRAWKTLQEALKWNYENWKLWDNYMIVSVDVGQLYEAMKAYNRILDLKPKHVDEEVLRILVEEISHRYKDLQLVQTAEKLFLRLTQEVRNNSSVWELRAKLLLNDEANKKSLESLEYILNSVQKGFWISIQDSRFERDVNKCLHNMECTVKFVEYVFTYCNECPDPQKSFRMLASLKLSLQTQVARVKKFYAHLLENGDHSKLATLLETLESNLKEVIIRMELERDTT</sequence>
<dbReference type="Proteomes" id="UP001233999">
    <property type="component" value="Unassembled WGS sequence"/>
</dbReference>
<evidence type="ECO:0000256" key="1">
    <source>
        <dbReference type="ARBA" id="ARBA00022737"/>
    </source>
</evidence>
<dbReference type="InterPro" id="IPR044244">
    <property type="entry name" value="TTC27/Emw1"/>
</dbReference>
<dbReference type="EMBL" id="JASPKZ010007544">
    <property type="protein sequence ID" value="KAJ9583690.1"/>
    <property type="molecule type" value="Genomic_DNA"/>
</dbReference>
<feature type="repeat" description="TPR" evidence="4">
    <location>
        <begin position="520"/>
        <end position="553"/>
    </location>
</feature>
<proteinExistence type="inferred from homology"/>
<evidence type="ECO:0000256" key="2">
    <source>
        <dbReference type="ARBA" id="ARBA00022803"/>
    </source>
</evidence>
<reference evidence="5" key="2">
    <citation type="submission" date="2023-05" db="EMBL/GenBank/DDBJ databases">
        <authorList>
            <person name="Fouks B."/>
        </authorList>
    </citation>
    <scope>NUCLEOTIDE SEQUENCE</scope>
    <source>
        <strain evidence="5">Stay&amp;Tobe</strain>
        <tissue evidence="5">Testes</tissue>
    </source>
</reference>
<dbReference type="Gene3D" id="1.25.40.10">
    <property type="entry name" value="Tetratricopeptide repeat domain"/>
    <property type="match status" value="1"/>
</dbReference>
<accession>A0AAD8EAU5</accession>
<keyword evidence="6" id="KW-1185">Reference proteome</keyword>